<sequence>MLPFSGLFGRIVKGLGKNSEALLLFGLSTVAIALVYMKVNEWLACGMPMALYIMYIVRQERSEKHAVAMAKHDLDKLEVTRAASLAKAYGKKMKPQGQIASSVPRARR</sequence>
<name>A0A2L2LA57_AGRTU</name>
<keyword evidence="2" id="KW-0472">Membrane</keyword>
<keyword evidence="2" id="KW-0812">Transmembrane</keyword>
<evidence type="ECO:0000313" key="3">
    <source>
        <dbReference type="EMBL" id="AVH41199.1"/>
    </source>
</evidence>
<dbReference type="AlphaFoldDB" id="A0A2L2LA57"/>
<dbReference type="Proteomes" id="UP000237717">
    <property type="component" value="Chromosome I"/>
</dbReference>
<feature type="transmembrane region" description="Helical" evidence="2">
    <location>
        <begin position="21"/>
        <end position="39"/>
    </location>
</feature>
<evidence type="ECO:0000256" key="2">
    <source>
        <dbReference type="SAM" id="Phobius"/>
    </source>
</evidence>
<accession>A0A2L2LA57</accession>
<protein>
    <submittedName>
        <fullName evidence="3">Uncharacterized protein</fullName>
    </submittedName>
</protein>
<proteinExistence type="predicted"/>
<evidence type="ECO:0000256" key="1">
    <source>
        <dbReference type="SAM" id="MobiDB-lite"/>
    </source>
</evidence>
<organism evidence="3 4">
    <name type="scientific">Agrobacterium tumefaciens</name>
    <dbReference type="NCBI Taxonomy" id="358"/>
    <lineage>
        <taxon>Bacteria</taxon>
        <taxon>Pseudomonadati</taxon>
        <taxon>Pseudomonadota</taxon>
        <taxon>Alphaproteobacteria</taxon>
        <taxon>Hyphomicrobiales</taxon>
        <taxon>Rhizobiaceae</taxon>
        <taxon>Rhizobium/Agrobacterium group</taxon>
        <taxon>Agrobacterium</taxon>
        <taxon>Agrobacterium tumefaciens complex</taxon>
    </lineage>
</organism>
<feature type="region of interest" description="Disordered" evidence="1">
    <location>
        <begin position="88"/>
        <end position="108"/>
    </location>
</feature>
<dbReference type="RefSeq" id="WP_065654089.1">
    <property type="nucleotide sequence ID" value="NZ_CP026924.1"/>
</dbReference>
<keyword evidence="2" id="KW-1133">Transmembrane helix</keyword>
<reference evidence="3 4" key="1">
    <citation type="submission" date="2018-02" db="EMBL/GenBank/DDBJ databases">
        <title>Complete genome sequence of Agrobacterium tumefaciens 1D1609.</title>
        <authorList>
            <person name="Cho S.-T."/>
            <person name="Haryono M."/>
            <person name="Chang H.-H."/>
            <person name="Santos M.N."/>
            <person name="Lai E.-M."/>
            <person name="Kuo C.-H."/>
        </authorList>
    </citation>
    <scope>NUCLEOTIDE SEQUENCE [LARGE SCALE GENOMIC DNA]</scope>
    <source>
        <strain evidence="3 4">1D1609</strain>
    </source>
</reference>
<gene>
    <name evidence="3" type="ORF">At1D1609_11460</name>
</gene>
<evidence type="ECO:0000313" key="4">
    <source>
        <dbReference type="Proteomes" id="UP000237717"/>
    </source>
</evidence>
<dbReference type="EMBL" id="CP026924">
    <property type="protein sequence ID" value="AVH41199.1"/>
    <property type="molecule type" value="Genomic_DNA"/>
</dbReference>